<organism evidence="6 7">
    <name type="scientific">Caproicibacterium argilliputei</name>
    <dbReference type="NCBI Taxonomy" id="3030016"/>
    <lineage>
        <taxon>Bacteria</taxon>
        <taxon>Bacillati</taxon>
        <taxon>Bacillota</taxon>
        <taxon>Clostridia</taxon>
        <taxon>Eubacteriales</taxon>
        <taxon>Oscillospiraceae</taxon>
        <taxon>Caproicibacterium</taxon>
    </lineage>
</organism>
<dbReference type="PROSITE" id="PS50893">
    <property type="entry name" value="ABC_TRANSPORTER_2"/>
    <property type="match status" value="2"/>
</dbReference>
<dbReference type="InterPro" id="IPR017871">
    <property type="entry name" value="ABC_transporter-like_CS"/>
</dbReference>
<feature type="coiled-coil region" evidence="4">
    <location>
        <begin position="252"/>
        <end position="301"/>
    </location>
</feature>
<dbReference type="SMART" id="SM00382">
    <property type="entry name" value="AAA"/>
    <property type="match status" value="2"/>
</dbReference>
<evidence type="ECO:0000313" key="7">
    <source>
        <dbReference type="Proteomes" id="UP001300604"/>
    </source>
</evidence>
<evidence type="ECO:0000256" key="2">
    <source>
        <dbReference type="ARBA" id="ARBA00022741"/>
    </source>
</evidence>
<dbReference type="InterPro" id="IPR032781">
    <property type="entry name" value="ABC_tran_Xtn"/>
</dbReference>
<evidence type="ECO:0000256" key="3">
    <source>
        <dbReference type="ARBA" id="ARBA00022840"/>
    </source>
</evidence>
<dbReference type="FunFam" id="3.40.50.300:FF:000309">
    <property type="entry name" value="ABC transporter ATP-binding protein"/>
    <property type="match status" value="1"/>
</dbReference>
<dbReference type="Gene3D" id="3.40.50.300">
    <property type="entry name" value="P-loop containing nucleotide triphosphate hydrolases"/>
    <property type="match status" value="2"/>
</dbReference>
<reference evidence="6 7" key="1">
    <citation type="submission" date="2024-06" db="EMBL/GenBank/DDBJ databases">
        <title>Caproicibacterium argilliputei sp. nov, a novel caproic acid producing anaerobic bacterium isolated from pit mud.</title>
        <authorList>
            <person name="Xia S."/>
        </authorList>
    </citation>
    <scope>NUCLEOTIDE SEQUENCE [LARGE SCALE GENOMIC DNA]</scope>
    <source>
        <strain evidence="6 7">ZCY20-5</strain>
    </source>
</reference>
<dbReference type="RefSeq" id="WP_275846047.1">
    <property type="nucleotide sequence ID" value="NZ_CP135996.1"/>
</dbReference>
<keyword evidence="1" id="KW-0677">Repeat</keyword>
<dbReference type="GO" id="GO:0003677">
    <property type="term" value="F:DNA binding"/>
    <property type="evidence" value="ECO:0007669"/>
    <property type="project" value="InterPro"/>
</dbReference>
<dbReference type="InterPro" id="IPR032524">
    <property type="entry name" value="ABC_tran_C"/>
</dbReference>
<dbReference type="SUPFAM" id="SSF52540">
    <property type="entry name" value="P-loop containing nucleoside triphosphate hydrolases"/>
    <property type="match status" value="2"/>
</dbReference>
<dbReference type="InterPro" id="IPR027417">
    <property type="entry name" value="P-loop_NTPase"/>
</dbReference>
<dbReference type="AlphaFoldDB" id="A0AA97DCU8"/>
<accession>A0AA97DCU8</accession>
<dbReference type="Pfam" id="PF16326">
    <property type="entry name" value="ABC_tran_CTD"/>
    <property type="match status" value="1"/>
</dbReference>
<dbReference type="CDD" id="cd03221">
    <property type="entry name" value="ABCF_EF-3"/>
    <property type="match status" value="2"/>
</dbReference>
<dbReference type="FunFam" id="3.40.50.300:FF:000011">
    <property type="entry name" value="Putative ABC transporter ATP-binding component"/>
    <property type="match status" value="1"/>
</dbReference>
<dbReference type="InterPro" id="IPR051309">
    <property type="entry name" value="ABCF_ATPase"/>
</dbReference>
<dbReference type="GO" id="GO:0016887">
    <property type="term" value="F:ATP hydrolysis activity"/>
    <property type="evidence" value="ECO:0007669"/>
    <property type="project" value="InterPro"/>
</dbReference>
<dbReference type="PANTHER" id="PTHR42855:SF2">
    <property type="entry name" value="DRUG RESISTANCE ABC TRANSPORTER,ATP-BINDING PROTEIN"/>
    <property type="match status" value="1"/>
</dbReference>
<reference evidence="7" key="3">
    <citation type="submission" date="2024-06" db="EMBL/GenBank/DDBJ databases">
        <authorList>
            <person name="Zeng C."/>
        </authorList>
    </citation>
    <scope>NUCLEOTIDE SEQUENCE [LARGE SCALE GENOMIC DNA]</scope>
    <source>
        <strain evidence="7">ZCY20-5</strain>
    </source>
</reference>
<dbReference type="Proteomes" id="UP001300604">
    <property type="component" value="Chromosome"/>
</dbReference>
<feature type="domain" description="ABC transporter" evidence="5">
    <location>
        <begin position="327"/>
        <end position="541"/>
    </location>
</feature>
<evidence type="ECO:0000259" key="5">
    <source>
        <dbReference type="PROSITE" id="PS50893"/>
    </source>
</evidence>
<dbReference type="KEGG" id="carl:PXC00_06640"/>
<feature type="coiled-coil region" evidence="4">
    <location>
        <begin position="549"/>
        <end position="630"/>
    </location>
</feature>
<dbReference type="Gene3D" id="1.10.287.380">
    <property type="entry name" value="Valyl-tRNA synthetase, C-terminal domain"/>
    <property type="match status" value="1"/>
</dbReference>
<feature type="domain" description="ABC transporter" evidence="5">
    <location>
        <begin position="4"/>
        <end position="256"/>
    </location>
</feature>
<keyword evidence="4" id="KW-0175">Coiled coil</keyword>
<protein>
    <submittedName>
        <fullName evidence="6">ABC-F family ATP-binding cassette domain-containing protein</fullName>
    </submittedName>
</protein>
<evidence type="ECO:0000256" key="4">
    <source>
        <dbReference type="SAM" id="Coils"/>
    </source>
</evidence>
<keyword evidence="3 6" id="KW-0067">ATP-binding</keyword>
<gene>
    <name evidence="6" type="ORF">PXC00_06640</name>
</gene>
<sequence>MALLSTSNLEKSFGTDVIFHGVSFEVQQNDRIGLVGVNGSGKTTLFKTLTGEYTPDAGNLYQAKNTVLGYMEQHVCRDLDRTAYAEVLTVFTDLLNMEKELNELNNAVTAQPTDALIERQTLLNEQFVQSGGLTFRSRARSALLGLGFTDEQMGQVVGVLSGGQKAKLQLAKMLLSGANLLLLDEPTNHLDIQSVEWLEDFLRGWSGAFLVISHDRYFLDRLCSRIFELENGHLTTYKGSYTAFQEQKELNELSVQRQYDNTQREIKRMEDMVTQFRRWNREKSIRKAESKEKAIAKLESTLVTPEAKQASLSFQFPVAQRSGNDVLQAEGLSLAFEGRTLFHNVEISLHRSERVFLLGPNGCGKTSLFKTLLEQYQPAAGKVRFGANVDIGYYDQLQTGLHMEKRVIDEIWDTYPKMTETEVRSALAIFLFRGDDVFKPVSALSGGERARVLLLRLMLSQANFLLLDEPTNHLDIASSEALENALQNYEGTLFIVSHDRYLINKLADRIYWLTPNGAVPYVGSYDAFLEQRKAQQALAEAQKQAAAPKENAYQQRKAQQAALRKQKARLRHVEDRIEELEQQAETLNTQLSDTAVASDYEKALELTQQLDDVRQESDALMEEWETLSQQTVENA</sequence>
<dbReference type="Pfam" id="PF00005">
    <property type="entry name" value="ABC_tran"/>
    <property type="match status" value="2"/>
</dbReference>
<dbReference type="EMBL" id="CP135996">
    <property type="protein sequence ID" value="WOC33539.1"/>
    <property type="molecule type" value="Genomic_DNA"/>
</dbReference>
<dbReference type="InterPro" id="IPR003593">
    <property type="entry name" value="AAA+_ATPase"/>
</dbReference>
<name>A0AA97DCU8_9FIRM</name>
<dbReference type="InterPro" id="IPR003439">
    <property type="entry name" value="ABC_transporter-like_ATP-bd"/>
</dbReference>
<reference evidence="7" key="2">
    <citation type="submission" date="2024-06" db="EMBL/GenBank/DDBJ databases">
        <title>Caproicibacterium argilliputei sp. nov, a novel caproic acid producing anaerobic bacterium isolated from pit mud.</title>
        <authorList>
            <person name="Zeng C."/>
        </authorList>
    </citation>
    <scope>NUCLEOTIDE SEQUENCE [LARGE SCALE GENOMIC DNA]</scope>
    <source>
        <strain evidence="7">ZCY20-5</strain>
    </source>
</reference>
<dbReference type="PROSITE" id="PS00211">
    <property type="entry name" value="ABC_TRANSPORTER_1"/>
    <property type="match status" value="2"/>
</dbReference>
<keyword evidence="7" id="KW-1185">Reference proteome</keyword>
<proteinExistence type="predicted"/>
<evidence type="ECO:0000313" key="6">
    <source>
        <dbReference type="EMBL" id="WOC33539.1"/>
    </source>
</evidence>
<dbReference type="Pfam" id="PF12848">
    <property type="entry name" value="ABC_tran_Xtn"/>
    <property type="match status" value="1"/>
</dbReference>
<dbReference type="InterPro" id="IPR037118">
    <property type="entry name" value="Val-tRNA_synth_C_sf"/>
</dbReference>
<keyword evidence="2" id="KW-0547">Nucleotide-binding</keyword>
<dbReference type="GO" id="GO:0005524">
    <property type="term" value="F:ATP binding"/>
    <property type="evidence" value="ECO:0007669"/>
    <property type="project" value="UniProtKB-KW"/>
</dbReference>
<evidence type="ECO:0000256" key="1">
    <source>
        <dbReference type="ARBA" id="ARBA00022737"/>
    </source>
</evidence>
<dbReference type="PANTHER" id="PTHR42855">
    <property type="entry name" value="ABC TRANSPORTER ATP-BINDING SUBUNIT"/>
    <property type="match status" value="1"/>
</dbReference>